<dbReference type="OrthoDB" id="10457471at2759"/>
<gene>
    <name evidence="1" type="ORF">ABL78_0058</name>
</gene>
<accession>A0A0N1PFP3</accession>
<dbReference type="OMA" id="HPIYERC"/>
<proteinExistence type="predicted"/>
<dbReference type="VEuPathDB" id="TriTrypDB:Lsey_0001_0580"/>
<dbReference type="AlphaFoldDB" id="A0A0N1PFP3"/>
<comment type="caution">
    <text evidence="1">The sequence shown here is derived from an EMBL/GenBank/DDBJ whole genome shotgun (WGS) entry which is preliminary data.</text>
</comment>
<name>A0A0N1PFP3_LEPSE</name>
<organism evidence="1 2">
    <name type="scientific">Leptomonas seymouri</name>
    <dbReference type="NCBI Taxonomy" id="5684"/>
    <lineage>
        <taxon>Eukaryota</taxon>
        <taxon>Discoba</taxon>
        <taxon>Euglenozoa</taxon>
        <taxon>Kinetoplastea</taxon>
        <taxon>Metakinetoplastina</taxon>
        <taxon>Trypanosomatida</taxon>
        <taxon>Trypanosomatidae</taxon>
        <taxon>Leishmaniinae</taxon>
        <taxon>Leptomonas</taxon>
    </lineage>
</organism>
<reference evidence="1 2" key="1">
    <citation type="journal article" date="2015" name="PLoS Pathog.">
        <title>Leptomonas seymouri: Adaptations to the Dixenous Life Cycle Analyzed by Genome Sequencing, Transcriptome Profiling and Co-infection with Leishmania donovani.</title>
        <authorList>
            <person name="Kraeva N."/>
            <person name="Butenko A."/>
            <person name="Hlavacova J."/>
            <person name="Kostygov A."/>
            <person name="Myskova J."/>
            <person name="Grybchuk D."/>
            <person name="Lestinova T."/>
            <person name="Votypka J."/>
            <person name="Volf P."/>
            <person name="Opperdoes F."/>
            <person name="Flegontov P."/>
            <person name="Lukes J."/>
            <person name="Yurchenko V."/>
        </authorList>
    </citation>
    <scope>NUCLEOTIDE SEQUENCE [LARGE SCALE GENOMIC DNA]</scope>
    <source>
        <strain evidence="1 2">ATCC 30220</strain>
    </source>
</reference>
<keyword evidence="2" id="KW-1185">Reference proteome</keyword>
<evidence type="ECO:0000313" key="2">
    <source>
        <dbReference type="Proteomes" id="UP000038009"/>
    </source>
</evidence>
<evidence type="ECO:0000313" key="1">
    <source>
        <dbReference type="EMBL" id="KPI90825.1"/>
    </source>
</evidence>
<dbReference type="Proteomes" id="UP000038009">
    <property type="component" value="Unassembled WGS sequence"/>
</dbReference>
<protein>
    <submittedName>
        <fullName evidence="1">Uncharacterized protein</fullName>
    </submittedName>
</protein>
<dbReference type="EMBL" id="LJSK01000001">
    <property type="protein sequence ID" value="KPI90825.1"/>
    <property type="molecule type" value="Genomic_DNA"/>
</dbReference>
<sequence>MPWKTHRLCVTLPRDVPSKLQWRYDTVRALENGGVKKTGTDNPSVVGDENLRVDHNRAAGTEVAGGAPYRRLAGREEAVAKHPKQAVMSSDTPSTAKAAVDVELPNLEAEVHQLFPTAAAIPPPPPTTTGSLEAVHFWYRRLLGHPIYERCVRFVSFECPAPPTTDNKAKVLAWAKACEYWWDALSSFVRCTSLLYKLPSDKAWNPYSFSQPITYARGQPAHRDIIAENAAPTVSSTKFFIPPPPSSSVVLAEYRLIADEADAQRSYVACLTVWWRKACQWAAVSNRKYAWLNPPPTTGSNAEDWALRCEQWRTFTASQLREEERRAKAAELEAMMATYQLQQMRLSESTTSSNTTFSSQLNQPLVER</sequence>